<name>A0AAT9GDV7_9RICK</name>
<gene>
    <name evidence="1" type="ORF">DMENIID0003_10880</name>
</gene>
<dbReference type="AlphaFoldDB" id="A0AAT9GDV7"/>
<reference evidence="1" key="1">
    <citation type="submission" date="2024-01" db="EMBL/GenBank/DDBJ databases">
        <title>Sequencing the genomes of a sandfly, Sergentomyia squamirostris, and its two endosymbionts.</title>
        <authorList>
            <person name="Itokawa K."/>
            <person name="Sanjoba C."/>
        </authorList>
    </citation>
    <scope>NUCLEOTIDE SEQUENCE</scope>
    <source>
        <strain evidence="1">WSSQ</strain>
    </source>
</reference>
<sequence>MDITLLAKLNAFLSSCDSVEYNGIKDVVNAPSAKNARNRLAKRNEEKNMSAREFAPITVAINTSLINPEILEIAVKKLNVKILLNIPLLH</sequence>
<organism evidence="1">
    <name type="scientific">Wolbachia endosymbiont of Sergentomyia squamirostris</name>
    <dbReference type="NCBI Taxonomy" id="3113640"/>
    <lineage>
        <taxon>Bacteria</taxon>
        <taxon>Pseudomonadati</taxon>
        <taxon>Pseudomonadota</taxon>
        <taxon>Alphaproteobacteria</taxon>
        <taxon>Rickettsiales</taxon>
        <taxon>Anaplasmataceae</taxon>
        <taxon>Wolbachieae</taxon>
        <taxon>Wolbachia</taxon>
    </lineage>
</organism>
<accession>A0AAT9GDV7</accession>
<proteinExistence type="predicted"/>
<evidence type="ECO:0000313" key="1">
    <source>
        <dbReference type="EMBL" id="BFD48014.1"/>
    </source>
</evidence>
<dbReference type="EMBL" id="AP029172">
    <property type="protein sequence ID" value="BFD48014.1"/>
    <property type="molecule type" value="Genomic_DNA"/>
</dbReference>
<protein>
    <submittedName>
        <fullName evidence="1">Uncharacterized protein</fullName>
    </submittedName>
</protein>